<gene>
    <name evidence="2" type="ORF">FIBRA_08161</name>
</gene>
<dbReference type="HOGENOM" id="CLU_119620_0_0_1"/>
<protein>
    <submittedName>
        <fullName evidence="2">Uncharacterized protein</fullName>
    </submittedName>
</protein>
<evidence type="ECO:0000313" key="2">
    <source>
        <dbReference type="EMBL" id="CCM05923.1"/>
    </source>
</evidence>
<reference evidence="2 3" key="1">
    <citation type="journal article" date="2012" name="Appl. Environ. Microbiol.">
        <title>Short-read sequencing for genomic analysis of the brown rot fungus Fibroporia radiculosa.</title>
        <authorList>
            <person name="Tang J.D."/>
            <person name="Perkins A.D."/>
            <person name="Sonstegard T.S."/>
            <person name="Schroeder S.G."/>
            <person name="Burgess S.C."/>
            <person name="Diehl S.V."/>
        </authorList>
    </citation>
    <scope>NUCLEOTIDE SEQUENCE [LARGE SCALE GENOMIC DNA]</scope>
    <source>
        <strain evidence="2 3">TFFH 294</strain>
    </source>
</reference>
<name>J4GGN7_9APHY</name>
<keyword evidence="3" id="KW-1185">Reference proteome</keyword>
<dbReference type="OrthoDB" id="3647690at2759"/>
<dbReference type="AlphaFoldDB" id="J4GGN7"/>
<proteinExistence type="predicted"/>
<dbReference type="STRING" id="599839.J4GGN7"/>
<dbReference type="Proteomes" id="UP000006352">
    <property type="component" value="Unassembled WGS sequence"/>
</dbReference>
<sequence>MSTTVSSISPSPEVQNTLEQTQLVNEELQRRKADAEKDRDLFRDLYSKASAHASAVTNENNELQERVTLLEGQIRDGIGMLRGTYEERVQRLETEVGKWKGLCELLTARDRRTNDEVRRRAALEPELREENKRMREELEKLSRDYLQMEDVLEQLAQPLKASGNISPSPPRLETVNVATIASMQVVRQSSQADSLYL</sequence>
<feature type="coiled-coil region" evidence="1">
    <location>
        <begin position="18"/>
        <end position="73"/>
    </location>
</feature>
<accession>J4GGN7</accession>
<dbReference type="EMBL" id="HE797213">
    <property type="protein sequence ID" value="CCM05923.1"/>
    <property type="molecule type" value="Genomic_DNA"/>
</dbReference>
<dbReference type="GeneID" id="24100834"/>
<dbReference type="RefSeq" id="XP_012185206.1">
    <property type="nucleotide sequence ID" value="XM_012329816.1"/>
</dbReference>
<feature type="coiled-coil region" evidence="1">
    <location>
        <begin position="124"/>
        <end position="151"/>
    </location>
</feature>
<organism evidence="2 3">
    <name type="scientific">Fibroporia radiculosa</name>
    <dbReference type="NCBI Taxonomy" id="599839"/>
    <lineage>
        <taxon>Eukaryota</taxon>
        <taxon>Fungi</taxon>
        <taxon>Dikarya</taxon>
        <taxon>Basidiomycota</taxon>
        <taxon>Agaricomycotina</taxon>
        <taxon>Agaricomycetes</taxon>
        <taxon>Polyporales</taxon>
        <taxon>Fibroporiaceae</taxon>
        <taxon>Fibroporia</taxon>
    </lineage>
</organism>
<evidence type="ECO:0000313" key="3">
    <source>
        <dbReference type="Proteomes" id="UP000006352"/>
    </source>
</evidence>
<evidence type="ECO:0000256" key="1">
    <source>
        <dbReference type="SAM" id="Coils"/>
    </source>
</evidence>
<keyword evidence="1" id="KW-0175">Coiled coil</keyword>
<dbReference type="InParanoid" id="J4GGN7"/>